<proteinExistence type="predicted"/>
<dbReference type="AlphaFoldDB" id="A0AAV3YPC4"/>
<evidence type="ECO:0000313" key="2">
    <source>
        <dbReference type="Proteomes" id="UP000735302"/>
    </source>
</evidence>
<reference evidence="1 2" key="1">
    <citation type="journal article" date="2021" name="Elife">
        <title>Chloroplast acquisition without the gene transfer in kleptoplastic sea slugs, Plakobranchus ocellatus.</title>
        <authorList>
            <person name="Maeda T."/>
            <person name="Takahashi S."/>
            <person name="Yoshida T."/>
            <person name="Shimamura S."/>
            <person name="Takaki Y."/>
            <person name="Nagai Y."/>
            <person name="Toyoda A."/>
            <person name="Suzuki Y."/>
            <person name="Arimoto A."/>
            <person name="Ishii H."/>
            <person name="Satoh N."/>
            <person name="Nishiyama T."/>
            <person name="Hasebe M."/>
            <person name="Maruyama T."/>
            <person name="Minagawa J."/>
            <person name="Obokata J."/>
            <person name="Shigenobu S."/>
        </authorList>
    </citation>
    <scope>NUCLEOTIDE SEQUENCE [LARGE SCALE GENOMIC DNA]</scope>
</reference>
<protein>
    <submittedName>
        <fullName evidence="1">Uncharacterized protein</fullName>
    </submittedName>
</protein>
<keyword evidence="2" id="KW-1185">Reference proteome</keyword>
<accession>A0AAV3YPC4</accession>
<evidence type="ECO:0000313" key="1">
    <source>
        <dbReference type="EMBL" id="GFN84584.1"/>
    </source>
</evidence>
<dbReference type="Proteomes" id="UP000735302">
    <property type="component" value="Unassembled WGS sequence"/>
</dbReference>
<gene>
    <name evidence="1" type="ORF">PoB_001109000</name>
</gene>
<dbReference type="EMBL" id="BLXT01001319">
    <property type="protein sequence ID" value="GFN84584.1"/>
    <property type="molecule type" value="Genomic_DNA"/>
</dbReference>
<sequence>MPECRWRRRLEVEFALRTQSLVPTLSPSMEQTHFIFPAKALAYRPLLVSADDLLSKSQGVKDDSLMKRGWKFWSTLWGRVTNGQASEADGHESILTLR</sequence>
<name>A0AAV3YPC4_9GAST</name>
<organism evidence="1 2">
    <name type="scientific">Plakobranchus ocellatus</name>
    <dbReference type="NCBI Taxonomy" id="259542"/>
    <lineage>
        <taxon>Eukaryota</taxon>
        <taxon>Metazoa</taxon>
        <taxon>Spiralia</taxon>
        <taxon>Lophotrochozoa</taxon>
        <taxon>Mollusca</taxon>
        <taxon>Gastropoda</taxon>
        <taxon>Heterobranchia</taxon>
        <taxon>Euthyneura</taxon>
        <taxon>Panpulmonata</taxon>
        <taxon>Sacoglossa</taxon>
        <taxon>Placobranchoidea</taxon>
        <taxon>Plakobranchidae</taxon>
        <taxon>Plakobranchus</taxon>
    </lineage>
</organism>
<comment type="caution">
    <text evidence="1">The sequence shown here is derived from an EMBL/GenBank/DDBJ whole genome shotgun (WGS) entry which is preliminary data.</text>
</comment>